<dbReference type="InterPro" id="IPR052021">
    <property type="entry name" value="Type-I_RS_S_subunit"/>
</dbReference>
<dbReference type="PANTHER" id="PTHR30408:SF12">
    <property type="entry name" value="TYPE I RESTRICTION ENZYME MJAVIII SPECIFICITY SUBUNIT"/>
    <property type="match status" value="1"/>
</dbReference>
<feature type="domain" description="Type I restriction modification DNA specificity" evidence="4">
    <location>
        <begin position="3"/>
        <end position="183"/>
    </location>
</feature>
<sequence length="383" mass="42994">MTETVLLGDVAEITSSKRIFYKEYEKGGVPFLRSKEIIEKAAGKNPSTELFISAKRFAEITKQFGSPREGDILLTSVGTLGIPYKVEAQDRFYFKDGNLTWLRKFRPDLNSKFLYYWLTSKAGKNELENHTIGSTQKALTIQGLKKVKLPLPDLKQQELAVGMLDSIDQKIAINRRMNETLEKIGQVLFKHYFIDNPDRKNWGVREIGQLFDLRMGLSPKGYSYNKDGIGSPLLNGAADFIGSKISPKQYTSAPTRISKVGDIIFCIRGTIGNVVIGYEEYCIGRGVAAMTPKKNATSYVYFSTIQAIDKMKSAASGSVIKGLSKYDISDRKTEVPSERALENYEKQAFPIIEHLRINSEEMQTLITLRDSLLPRLISGMLAI</sequence>
<evidence type="ECO:0000256" key="2">
    <source>
        <dbReference type="ARBA" id="ARBA00022747"/>
    </source>
</evidence>
<dbReference type="GO" id="GO:0003677">
    <property type="term" value="F:DNA binding"/>
    <property type="evidence" value="ECO:0007669"/>
    <property type="project" value="UniProtKB-KW"/>
</dbReference>
<dbReference type="GO" id="GO:0009307">
    <property type="term" value="P:DNA restriction-modification system"/>
    <property type="evidence" value="ECO:0007669"/>
    <property type="project" value="UniProtKB-KW"/>
</dbReference>
<dbReference type="STRING" id="1797471.A3A71_03675"/>
<accession>A0A1F5EA03</accession>
<comment type="similarity">
    <text evidence="1">Belongs to the type-I restriction system S methylase family.</text>
</comment>
<dbReference type="EMBL" id="MEZX01000003">
    <property type="protein sequence ID" value="OGD64249.1"/>
    <property type="molecule type" value="Genomic_DNA"/>
</dbReference>
<dbReference type="SUPFAM" id="SSF116734">
    <property type="entry name" value="DNA methylase specificity domain"/>
    <property type="match status" value="2"/>
</dbReference>
<dbReference type="Proteomes" id="UP000177481">
    <property type="component" value="Unassembled WGS sequence"/>
</dbReference>
<gene>
    <name evidence="5" type="ORF">A3A71_03675</name>
</gene>
<keyword evidence="3" id="KW-0238">DNA-binding</keyword>
<name>A0A1F5EA03_9BACT</name>
<dbReference type="InterPro" id="IPR044946">
    <property type="entry name" value="Restrct_endonuc_typeI_TRD_sf"/>
</dbReference>
<dbReference type="Gene3D" id="3.90.220.20">
    <property type="entry name" value="DNA methylase specificity domains"/>
    <property type="match status" value="2"/>
</dbReference>
<comment type="caution">
    <text evidence="5">The sequence shown here is derived from an EMBL/GenBank/DDBJ whole genome shotgun (WGS) entry which is preliminary data.</text>
</comment>
<organism evidence="5 6">
    <name type="scientific">Candidatus Berkelbacteria bacterium RIFCSPLOWO2_01_FULL_50_28</name>
    <dbReference type="NCBI Taxonomy" id="1797471"/>
    <lineage>
        <taxon>Bacteria</taxon>
        <taxon>Candidatus Berkelbacteria</taxon>
    </lineage>
</organism>
<dbReference type="Pfam" id="PF01420">
    <property type="entry name" value="Methylase_S"/>
    <property type="match status" value="2"/>
</dbReference>
<evidence type="ECO:0000313" key="5">
    <source>
        <dbReference type="EMBL" id="OGD64249.1"/>
    </source>
</evidence>
<reference evidence="5 6" key="1">
    <citation type="journal article" date="2016" name="Nat. Commun.">
        <title>Thousands of microbial genomes shed light on interconnected biogeochemical processes in an aquifer system.</title>
        <authorList>
            <person name="Anantharaman K."/>
            <person name="Brown C.T."/>
            <person name="Hug L.A."/>
            <person name="Sharon I."/>
            <person name="Castelle C.J."/>
            <person name="Probst A.J."/>
            <person name="Thomas B.C."/>
            <person name="Singh A."/>
            <person name="Wilkins M.J."/>
            <person name="Karaoz U."/>
            <person name="Brodie E.L."/>
            <person name="Williams K.H."/>
            <person name="Hubbard S.S."/>
            <person name="Banfield J.F."/>
        </authorList>
    </citation>
    <scope>NUCLEOTIDE SEQUENCE [LARGE SCALE GENOMIC DNA]</scope>
</reference>
<dbReference type="InterPro" id="IPR000055">
    <property type="entry name" value="Restrct_endonuc_typeI_TRD"/>
</dbReference>
<evidence type="ECO:0000259" key="4">
    <source>
        <dbReference type="Pfam" id="PF01420"/>
    </source>
</evidence>
<dbReference type="PANTHER" id="PTHR30408">
    <property type="entry name" value="TYPE-1 RESTRICTION ENZYME ECOKI SPECIFICITY PROTEIN"/>
    <property type="match status" value="1"/>
</dbReference>
<dbReference type="AlphaFoldDB" id="A0A1F5EA03"/>
<proteinExistence type="inferred from homology"/>
<evidence type="ECO:0000256" key="1">
    <source>
        <dbReference type="ARBA" id="ARBA00010923"/>
    </source>
</evidence>
<feature type="domain" description="Type I restriction modification DNA specificity" evidence="4">
    <location>
        <begin position="200"/>
        <end position="337"/>
    </location>
</feature>
<evidence type="ECO:0000313" key="6">
    <source>
        <dbReference type="Proteomes" id="UP000177481"/>
    </source>
</evidence>
<evidence type="ECO:0000256" key="3">
    <source>
        <dbReference type="ARBA" id="ARBA00023125"/>
    </source>
</evidence>
<protein>
    <recommendedName>
        <fullName evidence="4">Type I restriction modification DNA specificity domain-containing protein</fullName>
    </recommendedName>
</protein>
<keyword evidence="2" id="KW-0680">Restriction system</keyword>